<evidence type="ECO:0000313" key="2">
    <source>
        <dbReference type="Proteomes" id="UP001169491"/>
    </source>
</evidence>
<sequence>MGAASNILIVLSLTTTIMVPAQVSSKERMNAMMHKIVVKSMEDELSSLSAKIEFTSAIAQVCTKKIGDITETLIGDRTDKLPDGSDIELSSLYKASMKICYKKAQDVIRVQLEAFDESGW</sequence>
<dbReference type="RefSeq" id="WP_301834543.1">
    <property type="nucleotide sequence ID" value="NZ_JAGGJC010000003.1"/>
</dbReference>
<comment type="caution">
    <text evidence="1">The sequence shown here is derived from an EMBL/GenBank/DDBJ whole genome shotgun (WGS) entry which is preliminary data.</text>
</comment>
<protein>
    <recommendedName>
        <fullName evidence="3">Pectinesterase inhibitor domain-containing protein</fullName>
    </recommendedName>
</protein>
<accession>A0ABT8MIT8</accession>
<gene>
    <name evidence="1" type="ORF">J6I92_08170</name>
</gene>
<keyword evidence="2" id="KW-1185">Reference proteome</keyword>
<dbReference type="Proteomes" id="UP001169491">
    <property type="component" value="Unassembled WGS sequence"/>
</dbReference>
<evidence type="ECO:0000313" key="1">
    <source>
        <dbReference type="EMBL" id="MDN7129845.1"/>
    </source>
</evidence>
<name>A0ABT8MIT8_9GAMM</name>
<dbReference type="EMBL" id="JAGGJC010000003">
    <property type="protein sequence ID" value="MDN7129845.1"/>
    <property type="molecule type" value="Genomic_DNA"/>
</dbReference>
<organism evidence="1 2">
    <name type="scientific">Pseudidiomarina terrestris</name>
    <dbReference type="NCBI Taxonomy" id="2820060"/>
    <lineage>
        <taxon>Bacteria</taxon>
        <taxon>Pseudomonadati</taxon>
        <taxon>Pseudomonadota</taxon>
        <taxon>Gammaproteobacteria</taxon>
        <taxon>Alteromonadales</taxon>
        <taxon>Idiomarinaceae</taxon>
        <taxon>Pseudidiomarina</taxon>
    </lineage>
</organism>
<reference evidence="1 2" key="1">
    <citation type="submission" date="2021-03" db="EMBL/GenBank/DDBJ databases">
        <title>Pseudidiomarina terrestris, a new bacterium isolated from saline soil.</title>
        <authorList>
            <person name="Galisteo C."/>
            <person name="De La Haba R."/>
            <person name="Sanchez-Porro C."/>
            <person name="Ventosa A."/>
        </authorList>
    </citation>
    <scope>NUCLEOTIDE SEQUENCE [LARGE SCALE GENOMIC DNA]</scope>
    <source>
        <strain evidence="2">1APR75-15</strain>
    </source>
</reference>
<evidence type="ECO:0008006" key="3">
    <source>
        <dbReference type="Google" id="ProtNLM"/>
    </source>
</evidence>
<proteinExistence type="predicted"/>